<comment type="caution">
    <text evidence="1">The sequence shown here is derived from an EMBL/GenBank/DDBJ whole genome shotgun (WGS) entry which is preliminary data.</text>
</comment>
<dbReference type="Pfam" id="PF06240">
    <property type="entry name" value="COXG"/>
    <property type="match status" value="1"/>
</dbReference>
<evidence type="ECO:0000313" key="2">
    <source>
        <dbReference type="EMBL" id="KQB35185.1"/>
    </source>
</evidence>
<evidence type="ECO:0008006" key="5">
    <source>
        <dbReference type="Google" id="ProtNLM"/>
    </source>
</evidence>
<accession>A0A0P9CLL6</accession>
<keyword evidence="3" id="KW-1185">Reference proteome</keyword>
<dbReference type="PATRIC" id="fig|507754.4.peg.1733"/>
<dbReference type="AlphaFoldDB" id="A0A0P9CLL6"/>
<reference evidence="2 3" key="2">
    <citation type="submission" date="2015-09" db="EMBL/GenBank/DDBJ databases">
        <title>Heavy metals and arsenic resistance mechanisms in polyextremophilic archaea of the family Ferroplasmaceae.</title>
        <authorList>
            <person name="Bulaev A.G."/>
            <person name="Kanygina A.V."/>
        </authorList>
    </citation>
    <scope>NUCLEOTIDE SEQUENCE [LARGE SCALE GENOMIC DNA]</scope>
    <source>
        <strain evidence="2 3">VT</strain>
    </source>
</reference>
<proteinExistence type="predicted"/>
<gene>
    <name evidence="2" type="ORF">AOG54_03285</name>
    <name evidence="1" type="ORF">SE19_05850</name>
</gene>
<dbReference type="Proteomes" id="UP000050515">
    <property type="component" value="Unassembled WGS sequence"/>
</dbReference>
<evidence type="ECO:0000313" key="4">
    <source>
        <dbReference type="Proteomes" id="UP000050515"/>
    </source>
</evidence>
<name>A0A0P9CLL6_9ARCH</name>
<evidence type="ECO:0000313" key="1">
    <source>
        <dbReference type="EMBL" id="KPV46361.1"/>
    </source>
</evidence>
<protein>
    <recommendedName>
        <fullName evidence="5">Carbon monoxide dehydrogenase</fullName>
    </recommendedName>
</protein>
<dbReference type="EMBL" id="LKBG01000167">
    <property type="protein sequence ID" value="KQB35185.1"/>
    <property type="molecule type" value="Genomic_DNA"/>
</dbReference>
<evidence type="ECO:0000313" key="3">
    <source>
        <dbReference type="Proteomes" id="UP000050320"/>
    </source>
</evidence>
<dbReference type="EMBL" id="LJCQ01000257">
    <property type="protein sequence ID" value="KPV46361.1"/>
    <property type="molecule type" value="Genomic_DNA"/>
</dbReference>
<dbReference type="Proteomes" id="UP000050320">
    <property type="component" value="Unassembled WGS sequence"/>
</dbReference>
<sequence length="157" mass="17542">MKALKEETKMKFNGSFMVNKGNDEVSLFFKDLKNVIPCLPGVYDLEYGDKIKCKLKLDISDAGISAMNTISGRMTFTYNYSGNNIKIDGDGRIAGSKIQFRINIGLTPAEQETKIDWESDFNFGMIVKIMGSDRLNSVSLSNINSTIKCFKDKINAL</sequence>
<dbReference type="InterPro" id="IPR023393">
    <property type="entry name" value="START-like_dom_sf"/>
</dbReference>
<dbReference type="Gene3D" id="3.30.530.20">
    <property type="match status" value="1"/>
</dbReference>
<dbReference type="InterPro" id="IPR010419">
    <property type="entry name" value="CO_DH_gsu"/>
</dbReference>
<organism evidence="1 4">
    <name type="scientific">Acidiplasma aeolicum</name>
    <dbReference type="NCBI Taxonomy" id="507754"/>
    <lineage>
        <taxon>Archaea</taxon>
        <taxon>Methanobacteriati</taxon>
        <taxon>Thermoplasmatota</taxon>
        <taxon>Thermoplasmata</taxon>
        <taxon>Thermoplasmatales</taxon>
        <taxon>Ferroplasmaceae</taxon>
        <taxon>Acidiplasma</taxon>
    </lineage>
</organism>
<dbReference type="SUPFAM" id="SSF55961">
    <property type="entry name" value="Bet v1-like"/>
    <property type="match status" value="1"/>
</dbReference>
<reference evidence="1 4" key="1">
    <citation type="submission" date="2015-09" db="EMBL/GenBank/DDBJ databases">
        <title>Draft genome sequence of Acidiplasma aeolicum DSM 18409.</title>
        <authorList>
            <person name="Hemp J."/>
        </authorList>
    </citation>
    <scope>NUCLEOTIDE SEQUENCE [LARGE SCALE GENOMIC DNA]</scope>
    <source>
        <strain evidence="1 4">V</strain>
    </source>
</reference>